<evidence type="ECO:0000313" key="1">
    <source>
        <dbReference type="EMBL" id="GIH26682.1"/>
    </source>
</evidence>
<accession>A0A919QI84</accession>
<proteinExistence type="predicted"/>
<protein>
    <recommendedName>
        <fullName evidence="3">Carboxypeptidase regulatory-like domain-containing protein</fullName>
    </recommendedName>
</protein>
<keyword evidence="2" id="KW-1185">Reference proteome</keyword>
<dbReference type="AlphaFoldDB" id="A0A919QI84"/>
<dbReference type="Proteomes" id="UP000640052">
    <property type="component" value="Unassembled WGS sequence"/>
</dbReference>
<comment type="caution">
    <text evidence="1">The sequence shown here is derived from an EMBL/GenBank/DDBJ whole genome shotgun (WGS) entry which is preliminary data.</text>
</comment>
<evidence type="ECO:0008006" key="3">
    <source>
        <dbReference type="Google" id="ProtNLM"/>
    </source>
</evidence>
<name>A0A919QI84_9ACTN</name>
<evidence type="ECO:0000313" key="2">
    <source>
        <dbReference type="Proteomes" id="UP000640052"/>
    </source>
</evidence>
<dbReference type="EMBL" id="BOOA01000043">
    <property type="protein sequence ID" value="GIH26682.1"/>
    <property type="molecule type" value="Genomic_DNA"/>
</dbReference>
<sequence length="152" mass="15889">MELTGFELQDAFVVAELGELCSLLDPVPPGLVDRIAFALELESGDCAILSSREELTAGVRGGETRTITFDSAGLSVMIDIAGTPAGAVRVDGWLAPPGAHLVELRNPHGTRTARADDDGRFVLDEVPRGLCQIVVRAAAGGEPLALTPAIML</sequence>
<reference evidence="1" key="1">
    <citation type="submission" date="2021-01" db="EMBL/GenBank/DDBJ databases">
        <title>Whole genome shotgun sequence of Acrocarpospora phusangensis NBRC 108782.</title>
        <authorList>
            <person name="Komaki H."/>
            <person name="Tamura T."/>
        </authorList>
    </citation>
    <scope>NUCLEOTIDE SEQUENCE</scope>
    <source>
        <strain evidence="1">NBRC 108782</strain>
    </source>
</reference>
<gene>
    <name evidence="1" type="ORF">Aph01nite_49920</name>
</gene>
<organism evidence="1 2">
    <name type="scientific">Acrocarpospora phusangensis</name>
    <dbReference type="NCBI Taxonomy" id="1070424"/>
    <lineage>
        <taxon>Bacteria</taxon>
        <taxon>Bacillati</taxon>
        <taxon>Actinomycetota</taxon>
        <taxon>Actinomycetes</taxon>
        <taxon>Streptosporangiales</taxon>
        <taxon>Streptosporangiaceae</taxon>
        <taxon>Acrocarpospora</taxon>
    </lineage>
</organism>